<name>C0GCK9_DETAL</name>
<dbReference type="Gene3D" id="3.40.50.150">
    <property type="entry name" value="Vaccinia Virus protein VP39"/>
    <property type="match status" value="1"/>
</dbReference>
<dbReference type="OrthoDB" id="9811589at2"/>
<evidence type="ECO:0000313" key="4">
    <source>
        <dbReference type="Proteomes" id="UP000006443"/>
    </source>
</evidence>
<proteinExistence type="predicted"/>
<evidence type="ECO:0000259" key="2">
    <source>
        <dbReference type="Pfam" id="PF13649"/>
    </source>
</evidence>
<dbReference type="eggNOG" id="COG2226">
    <property type="taxonomic scope" value="Bacteria"/>
</dbReference>
<sequence length="243" mass="27554">MFYETLARYYDDIFPSEPAKLTFLHREFQVVRANSVLDLACGTGTYSIELALLGYKAWGTDLEPGMIEQARTKAQQFGVDASFAVGDMRKPQSLGQKFDGLFCIGNSLAHLTGRKELQETLQAMYGVLETPGVAVFQIVNFDRILARGDTDLPLIEREHLRFTRTYRPQSENKLIFDSVLELKMDDGSVKRLDNSVELRPIRQQDLKNDMEAAGFTDVKTFGNFKRDKYISHDSPATVMVARH</sequence>
<keyword evidence="1 3" id="KW-0808">Transferase</keyword>
<protein>
    <submittedName>
        <fullName evidence="3">Methyltransferase type 11</fullName>
    </submittedName>
</protein>
<reference evidence="3 4" key="1">
    <citation type="submission" date="2009-02" db="EMBL/GenBank/DDBJ databases">
        <title>Sequencing of the draft genome and assembly of Dethiobacter alkaliphilus AHT 1.</title>
        <authorList>
            <consortium name="US DOE Joint Genome Institute (JGI-PGF)"/>
            <person name="Lucas S."/>
            <person name="Copeland A."/>
            <person name="Lapidus A."/>
            <person name="Glavina del Rio T."/>
            <person name="Dalin E."/>
            <person name="Tice H."/>
            <person name="Bruce D."/>
            <person name="Goodwin L."/>
            <person name="Pitluck S."/>
            <person name="Larimer F."/>
            <person name="Land M.L."/>
            <person name="Hauser L."/>
            <person name="Muyzer G."/>
        </authorList>
    </citation>
    <scope>NUCLEOTIDE SEQUENCE [LARGE SCALE GENOMIC DNA]</scope>
    <source>
        <strain evidence="3 4">AHT 1</strain>
    </source>
</reference>
<dbReference type="Gene3D" id="2.20.25.110">
    <property type="entry name" value="S-adenosyl-L-methionine-dependent methyltransferases"/>
    <property type="match status" value="1"/>
</dbReference>
<dbReference type="CDD" id="cd02440">
    <property type="entry name" value="AdoMet_MTases"/>
    <property type="match status" value="1"/>
</dbReference>
<dbReference type="AlphaFoldDB" id="C0GCK9"/>
<gene>
    <name evidence="3" type="ORF">DealDRAFT_0218</name>
</gene>
<dbReference type="RefSeq" id="WP_008514027.1">
    <property type="nucleotide sequence ID" value="NZ_ACJM01000001.1"/>
</dbReference>
<evidence type="ECO:0000256" key="1">
    <source>
        <dbReference type="ARBA" id="ARBA00022679"/>
    </source>
</evidence>
<dbReference type="EMBL" id="ACJM01000001">
    <property type="protein sequence ID" value="EEG78944.1"/>
    <property type="molecule type" value="Genomic_DNA"/>
</dbReference>
<dbReference type="GO" id="GO:0032259">
    <property type="term" value="P:methylation"/>
    <property type="evidence" value="ECO:0007669"/>
    <property type="project" value="UniProtKB-KW"/>
</dbReference>
<dbReference type="GO" id="GO:0008168">
    <property type="term" value="F:methyltransferase activity"/>
    <property type="evidence" value="ECO:0007669"/>
    <property type="project" value="UniProtKB-KW"/>
</dbReference>
<keyword evidence="3" id="KW-0489">Methyltransferase</keyword>
<dbReference type="Proteomes" id="UP000006443">
    <property type="component" value="Unassembled WGS sequence"/>
</dbReference>
<evidence type="ECO:0000313" key="3">
    <source>
        <dbReference type="EMBL" id="EEG78944.1"/>
    </source>
</evidence>
<organism evidence="3 4">
    <name type="scientific">Dethiobacter alkaliphilus AHT 1</name>
    <dbReference type="NCBI Taxonomy" id="555088"/>
    <lineage>
        <taxon>Bacteria</taxon>
        <taxon>Bacillati</taxon>
        <taxon>Bacillota</taxon>
        <taxon>Dethiobacteria</taxon>
        <taxon>Dethiobacterales</taxon>
        <taxon>Dethiobacteraceae</taxon>
        <taxon>Dethiobacter</taxon>
    </lineage>
</organism>
<dbReference type="InterPro" id="IPR041698">
    <property type="entry name" value="Methyltransf_25"/>
</dbReference>
<dbReference type="STRING" id="555088.DealDRAFT_0218"/>
<feature type="domain" description="Methyltransferase" evidence="2">
    <location>
        <begin position="36"/>
        <end position="131"/>
    </location>
</feature>
<dbReference type="Pfam" id="PF13649">
    <property type="entry name" value="Methyltransf_25"/>
    <property type="match status" value="1"/>
</dbReference>
<keyword evidence="4" id="KW-1185">Reference proteome</keyword>
<dbReference type="SUPFAM" id="SSF53335">
    <property type="entry name" value="S-adenosyl-L-methionine-dependent methyltransferases"/>
    <property type="match status" value="1"/>
</dbReference>
<comment type="caution">
    <text evidence="3">The sequence shown here is derived from an EMBL/GenBank/DDBJ whole genome shotgun (WGS) entry which is preliminary data.</text>
</comment>
<dbReference type="PANTHER" id="PTHR43861">
    <property type="entry name" value="TRANS-ACONITATE 2-METHYLTRANSFERASE-RELATED"/>
    <property type="match status" value="1"/>
</dbReference>
<accession>C0GCK9</accession>
<dbReference type="InterPro" id="IPR029063">
    <property type="entry name" value="SAM-dependent_MTases_sf"/>
</dbReference>